<evidence type="ECO:0000256" key="6">
    <source>
        <dbReference type="ARBA" id="ARBA00022833"/>
    </source>
</evidence>
<dbReference type="EMBL" id="MTKO01000105">
    <property type="protein sequence ID" value="RWX43945.1"/>
    <property type="molecule type" value="Genomic_DNA"/>
</dbReference>
<dbReference type="GO" id="GO:0051604">
    <property type="term" value="P:protein maturation"/>
    <property type="evidence" value="ECO:0007669"/>
    <property type="project" value="InterPro"/>
</dbReference>
<proteinExistence type="inferred from homology"/>
<keyword evidence="2" id="KW-0533">Nickel</keyword>
<protein>
    <submittedName>
        <fullName evidence="9">Hydrogenase nickel incorporation protein HypB</fullName>
    </submittedName>
</protein>
<evidence type="ECO:0000256" key="1">
    <source>
        <dbReference type="ARBA" id="ARBA00006211"/>
    </source>
</evidence>
<evidence type="ECO:0000313" key="9">
    <source>
        <dbReference type="EMBL" id="RWX43945.1"/>
    </source>
</evidence>
<dbReference type="PANTHER" id="PTHR30134:SF2">
    <property type="entry name" value="HYDROGENASE MATURATION FACTOR HYPB"/>
    <property type="match status" value="1"/>
</dbReference>
<keyword evidence="3" id="KW-0479">Metal-binding</keyword>
<sequence>MTTRQIKVYQDLMGENDRWAQQTRELLAKHQVEMVNLIGSPGCGKTALLERLADRQGQDLCFAVLEGDIETINDAQRLARKNIVVSQLLTKGSCHLEAKLVHYALRDLPLAELDLVIVENVGNLVCPAEFDIGEHRKIAMLSVTEGEDKPLKYPLLFREARAAVVSKIDLLPHLTFDLDACVANIRRINSEIPLFQLSSTSGAGVTEFIDWLCTVPSSAEQ</sequence>
<dbReference type="GO" id="GO:0005525">
    <property type="term" value="F:GTP binding"/>
    <property type="evidence" value="ECO:0007669"/>
    <property type="project" value="UniProtKB-KW"/>
</dbReference>
<dbReference type="GO" id="GO:0003924">
    <property type="term" value="F:GTPase activity"/>
    <property type="evidence" value="ECO:0007669"/>
    <property type="project" value="InterPro"/>
</dbReference>
<name>A0A444ITK7_9BACT</name>
<reference evidence="9 10" key="1">
    <citation type="submission" date="2017-01" db="EMBL/GenBank/DDBJ databases">
        <title>The cable genome- insights into the physiology and evolution of filamentous bacteria capable of sulfide oxidation via long distance electron transfer.</title>
        <authorList>
            <person name="Schreiber L."/>
            <person name="Bjerg J.T."/>
            <person name="Boggild A."/>
            <person name="Van De Vossenberg J."/>
            <person name="Meysman F."/>
            <person name="Nielsen L.P."/>
            <person name="Schramm A."/>
            <person name="Kjeldsen K.U."/>
        </authorList>
    </citation>
    <scope>NUCLEOTIDE SEQUENCE [LARGE SCALE GENOMIC DNA]</scope>
    <source>
        <strain evidence="9">MCF</strain>
    </source>
</reference>
<comment type="similarity">
    <text evidence="1">Belongs to the SIMIBI class G3E GTPase family. HypB/HupM subfamily.</text>
</comment>
<evidence type="ECO:0000256" key="5">
    <source>
        <dbReference type="ARBA" id="ARBA00022801"/>
    </source>
</evidence>
<dbReference type="InterPro" id="IPR004392">
    <property type="entry name" value="Hyd_mat_HypB"/>
</dbReference>
<dbReference type="Pfam" id="PF02492">
    <property type="entry name" value="cobW"/>
    <property type="match status" value="1"/>
</dbReference>
<dbReference type="PANTHER" id="PTHR30134">
    <property type="entry name" value="HYDROGENASE PROTEIN ASSEMBLY PROTEIN, NICKEL CHAPERONE"/>
    <property type="match status" value="1"/>
</dbReference>
<evidence type="ECO:0000313" key="10">
    <source>
        <dbReference type="Proteomes" id="UP000287853"/>
    </source>
</evidence>
<dbReference type="GO" id="GO:0008270">
    <property type="term" value="F:zinc ion binding"/>
    <property type="evidence" value="ECO:0007669"/>
    <property type="project" value="TreeGrafter"/>
</dbReference>
<dbReference type="InterPro" id="IPR003495">
    <property type="entry name" value="CobW/HypB/UreG_nucleotide-bd"/>
</dbReference>
<evidence type="ECO:0000259" key="8">
    <source>
        <dbReference type="Pfam" id="PF02492"/>
    </source>
</evidence>
<accession>A0A444ITK7</accession>
<dbReference type="InterPro" id="IPR027417">
    <property type="entry name" value="P-loop_NTPase"/>
</dbReference>
<dbReference type="Proteomes" id="UP000287853">
    <property type="component" value="Unassembled WGS sequence"/>
</dbReference>
<dbReference type="NCBIfam" id="TIGR00073">
    <property type="entry name" value="hypB"/>
    <property type="match status" value="1"/>
</dbReference>
<dbReference type="Gene3D" id="3.40.50.300">
    <property type="entry name" value="P-loop containing nucleotide triphosphate hydrolases"/>
    <property type="match status" value="1"/>
</dbReference>
<evidence type="ECO:0000256" key="2">
    <source>
        <dbReference type="ARBA" id="ARBA00022596"/>
    </source>
</evidence>
<evidence type="ECO:0000256" key="7">
    <source>
        <dbReference type="ARBA" id="ARBA00023134"/>
    </source>
</evidence>
<evidence type="ECO:0000256" key="3">
    <source>
        <dbReference type="ARBA" id="ARBA00022723"/>
    </source>
</evidence>
<dbReference type="PIRSF" id="PIRSF005624">
    <property type="entry name" value="Ni-bind_GTPase"/>
    <property type="match status" value="1"/>
</dbReference>
<dbReference type="AlphaFoldDB" id="A0A444ITK7"/>
<dbReference type="SUPFAM" id="SSF52540">
    <property type="entry name" value="P-loop containing nucleoside triphosphate hydrolases"/>
    <property type="match status" value="1"/>
</dbReference>
<organism evidence="9 10">
    <name type="scientific">Candidatus Electrothrix aarhusensis</name>
    <dbReference type="NCBI Taxonomy" id="1859131"/>
    <lineage>
        <taxon>Bacteria</taxon>
        <taxon>Pseudomonadati</taxon>
        <taxon>Thermodesulfobacteriota</taxon>
        <taxon>Desulfobulbia</taxon>
        <taxon>Desulfobulbales</taxon>
        <taxon>Desulfobulbaceae</taxon>
        <taxon>Candidatus Electrothrix</taxon>
    </lineage>
</organism>
<comment type="caution">
    <text evidence="9">The sequence shown here is derived from an EMBL/GenBank/DDBJ whole genome shotgun (WGS) entry which is preliminary data.</text>
</comment>
<keyword evidence="6" id="KW-0862">Zinc</keyword>
<keyword evidence="10" id="KW-1185">Reference proteome</keyword>
<gene>
    <name evidence="9" type="ORF">H206_03141</name>
</gene>
<keyword evidence="4" id="KW-0547">Nucleotide-binding</keyword>
<keyword evidence="5" id="KW-0378">Hydrolase</keyword>
<feature type="domain" description="CobW/HypB/UreG nucleotide-binding" evidence="8">
    <location>
        <begin position="35"/>
        <end position="195"/>
    </location>
</feature>
<keyword evidence="7" id="KW-0342">GTP-binding</keyword>
<evidence type="ECO:0000256" key="4">
    <source>
        <dbReference type="ARBA" id="ARBA00022741"/>
    </source>
</evidence>
<dbReference type="GO" id="GO:0016151">
    <property type="term" value="F:nickel cation binding"/>
    <property type="evidence" value="ECO:0007669"/>
    <property type="project" value="InterPro"/>
</dbReference>